<dbReference type="EC" id="2.3.1.269" evidence="9"/>
<feature type="transmembrane region" description="Helical" evidence="9">
    <location>
        <begin position="168"/>
        <end position="197"/>
    </location>
</feature>
<dbReference type="GO" id="GO:0016410">
    <property type="term" value="F:N-acyltransferase activity"/>
    <property type="evidence" value="ECO:0007669"/>
    <property type="project" value="UniProtKB-UniRule"/>
</dbReference>
<dbReference type="PANTHER" id="PTHR38686:SF1">
    <property type="entry name" value="APOLIPOPROTEIN N-ACYLTRANSFERASE"/>
    <property type="match status" value="1"/>
</dbReference>
<feature type="transmembrane region" description="Helical" evidence="9">
    <location>
        <begin position="204"/>
        <end position="223"/>
    </location>
</feature>
<dbReference type="HAMAP" id="MF_01148">
    <property type="entry name" value="Lnt"/>
    <property type="match status" value="1"/>
</dbReference>
<organism evidence="11 12">
    <name type="scientific">Roseomonas acroporae</name>
    <dbReference type="NCBI Taxonomy" id="2937791"/>
    <lineage>
        <taxon>Bacteria</taxon>
        <taxon>Pseudomonadati</taxon>
        <taxon>Pseudomonadota</taxon>
        <taxon>Alphaproteobacteria</taxon>
        <taxon>Acetobacterales</taxon>
        <taxon>Roseomonadaceae</taxon>
        <taxon>Roseomonas</taxon>
    </lineage>
</organism>
<feature type="transmembrane region" description="Helical" evidence="9">
    <location>
        <begin position="103"/>
        <end position="127"/>
    </location>
</feature>
<evidence type="ECO:0000256" key="4">
    <source>
        <dbReference type="ARBA" id="ARBA00022679"/>
    </source>
</evidence>
<dbReference type="Gene3D" id="3.60.110.10">
    <property type="entry name" value="Carbon-nitrogen hydrolase"/>
    <property type="match status" value="1"/>
</dbReference>
<comment type="subcellular location">
    <subcellularLocation>
        <location evidence="1 9">Cell membrane</location>
        <topology evidence="1 9">Multi-pass membrane protein</topology>
    </subcellularLocation>
</comment>
<dbReference type="Pfam" id="PF00795">
    <property type="entry name" value="CN_hydrolase"/>
    <property type="match status" value="1"/>
</dbReference>
<dbReference type="EMBL" id="JALPRX010000023">
    <property type="protein sequence ID" value="MCK8784078.1"/>
    <property type="molecule type" value="Genomic_DNA"/>
</dbReference>
<feature type="transmembrane region" description="Helical" evidence="9">
    <location>
        <begin position="50"/>
        <end position="67"/>
    </location>
</feature>
<comment type="caution">
    <text evidence="11">The sequence shown here is derived from an EMBL/GenBank/DDBJ whole genome shotgun (WGS) entry which is preliminary data.</text>
</comment>
<dbReference type="PANTHER" id="PTHR38686">
    <property type="entry name" value="APOLIPOPROTEIN N-ACYLTRANSFERASE"/>
    <property type="match status" value="1"/>
</dbReference>
<evidence type="ECO:0000259" key="10">
    <source>
        <dbReference type="PROSITE" id="PS50263"/>
    </source>
</evidence>
<keyword evidence="3 9" id="KW-1003">Cell membrane</keyword>
<evidence type="ECO:0000256" key="9">
    <source>
        <dbReference type="HAMAP-Rule" id="MF_01148"/>
    </source>
</evidence>
<comment type="similarity">
    <text evidence="2 9">Belongs to the CN hydrolase family. Apolipoprotein N-acyltransferase subfamily.</text>
</comment>
<dbReference type="PROSITE" id="PS50263">
    <property type="entry name" value="CN_HYDROLASE"/>
    <property type="match status" value="1"/>
</dbReference>
<protein>
    <recommendedName>
        <fullName evidence="9">Apolipoprotein N-acyltransferase</fullName>
        <shortName evidence="9">ALP N-acyltransferase</shortName>
        <ecNumber evidence="9">2.3.1.269</ecNumber>
    </recommendedName>
</protein>
<feature type="transmembrane region" description="Helical" evidence="9">
    <location>
        <begin position="139"/>
        <end position="162"/>
    </location>
</feature>
<keyword evidence="12" id="KW-1185">Reference proteome</keyword>
<evidence type="ECO:0000256" key="6">
    <source>
        <dbReference type="ARBA" id="ARBA00022989"/>
    </source>
</evidence>
<keyword evidence="6 9" id="KW-1133">Transmembrane helix</keyword>
<dbReference type="Pfam" id="PF20154">
    <property type="entry name" value="LNT_N"/>
    <property type="match status" value="1"/>
</dbReference>
<dbReference type="CDD" id="cd07571">
    <property type="entry name" value="ALP_N-acyl_transferase"/>
    <property type="match status" value="1"/>
</dbReference>
<feature type="transmembrane region" description="Helical" evidence="9">
    <location>
        <begin position="26"/>
        <end position="44"/>
    </location>
</feature>
<evidence type="ECO:0000313" key="12">
    <source>
        <dbReference type="Proteomes" id="UP001139516"/>
    </source>
</evidence>
<gene>
    <name evidence="9 11" type="primary">lnt</name>
    <name evidence="11" type="ORF">M0638_06760</name>
</gene>
<keyword evidence="5 9" id="KW-0812">Transmembrane</keyword>
<dbReference type="AlphaFoldDB" id="A0A9X2BSZ4"/>
<dbReference type="InterPro" id="IPR003010">
    <property type="entry name" value="C-N_Hydrolase"/>
</dbReference>
<evidence type="ECO:0000256" key="5">
    <source>
        <dbReference type="ARBA" id="ARBA00022692"/>
    </source>
</evidence>
<evidence type="ECO:0000256" key="8">
    <source>
        <dbReference type="ARBA" id="ARBA00023315"/>
    </source>
</evidence>
<keyword evidence="8 9" id="KW-0012">Acyltransferase</keyword>
<comment type="pathway">
    <text evidence="9">Protein modification; lipoprotein biosynthesis (N-acyl transfer).</text>
</comment>
<dbReference type="NCBIfam" id="TIGR00546">
    <property type="entry name" value="lnt"/>
    <property type="match status" value="1"/>
</dbReference>
<dbReference type="InterPro" id="IPR045378">
    <property type="entry name" value="LNT_N"/>
</dbReference>
<name>A0A9X2BSZ4_9PROT</name>
<sequence length="527" mass="55575">MSDTAPSRPACRPAGRLASRLAALRGWRASLAACGLGLLSALALPPVHAVPVLLLSIPGLIVLAGAAPGWRRAAWLGFCWGWGHHLGGLYWITSAILIEADRFWWLVPIAVPAVAVPLALAMALPAAAARLAAPGWPRLLAFAAVWVAAEMLRGVVLTGFPWNLLGSVWAFAALPLQGASLVGVHGLSLLTVLLAGLPLLGRRAWAGGFALVLAAGVFGFLRLQAADPPPQPWRVIVVQGNVQQDTKWREDARWPIFNRYLNLTRAAVAQPLPPGAPAGTRTVVAWPETASPFLLGEDPVASRLAGETLPPGGVLLAGSVRVEWGPDRRPEHVFNSMIALDEAGRTLAAYDKSHLVPFGEYMPWRGLMPVRIVRGSMDFTPGRGPEAIAPGGLPPFGTLICYEVIFPGAVVPAPRPDWLLNITNDAWFGASAGPYQHLAAVRLRAVEEGLPIARAAQTGISALVDARGRVLAHLGLGESGSLAALLPGRGRATLFSRLGLYLPGGLALLCLLAAVAGTIVMSRNERP</sequence>
<dbReference type="RefSeq" id="WP_248666203.1">
    <property type="nucleotide sequence ID" value="NZ_JALPRX010000023.1"/>
</dbReference>
<keyword evidence="4 9" id="KW-0808">Transferase</keyword>
<dbReference type="SUPFAM" id="SSF56317">
    <property type="entry name" value="Carbon-nitrogen hydrolase"/>
    <property type="match status" value="1"/>
</dbReference>
<comment type="function">
    <text evidence="9">Catalyzes the phospholipid dependent N-acylation of the N-terminal cysteine of apolipoprotein, the last step in lipoprotein maturation.</text>
</comment>
<dbReference type="InterPro" id="IPR004563">
    <property type="entry name" value="Apolipo_AcylTrfase"/>
</dbReference>
<comment type="catalytic activity">
    <reaction evidence="9">
        <text>N-terminal S-1,2-diacyl-sn-glyceryl-L-cysteinyl-[lipoprotein] + a glycerophospholipid = N-acyl-S-1,2-diacyl-sn-glyceryl-L-cysteinyl-[lipoprotein] + a 2-acyl-sn-glycero-3-phospholipid + H(+)</text>
        <dbReference type="Rhea" id="RHEA:48228"/>
        <dbReference type="Rhea" id="RHEA-COMP:14681"/>
        <dbReference type="Rhea" id="RHEA-COMP:14684"/>
        <dbReference type="ChEBI" id="CHEBI:15378"/>
        <dbReference type="ChEBI" id="CHEBI:136912"/>
        <dbReference type="ChEBI" id="CHEBI:140656"/>
        <dbReference type="ChEBI" id="CHEBI:140657"/>
        <dbReference type="ChEBI" id="CHEBI:140660"/>
        <dbReference type="EC" id="2.3.1.269"/>
    </reaction>
</comment>
<proteinExistence type="inferred from homology"/>
<keyword evidence="7 9" id="KW-0472">Membrane</keyword>
<evidence type="ECO:0000256" key="7">
    <source>
        <dbReference type="ARBA" id="ARBA00023136"/>
    </source>
</evidence>
<dbReference type="GO" id="GO:0042158">
    <property type="term" value="P:lipoprotein biosynthetic process"/>
    <property type="evidence" value="ECO:0007669"/>
    <property type="project" value="UniProtKB-UniRule"/>
</dbReference>
<dbReference type="Proteomes" id="UP001139516">
    <property type="component" value="Unassembled WGS sequence"/>
</dbReference>
<dbReference type="GO" id="GO:0005886">
    <property type="term" value="C:plasma membrane"/>
    <property type="evidence" value="ECO:0007669"/>
    <property type="project" value="UniProtKB-SubCell"/>
</dbReference>
<evidence type="ECO:0000313" key="11">
    <source>
        <dbReference type="EMBL" id="MCK8784078.1"/>
    </source>
</evidence>
<feature type="transmembrane region" description="Helical" evidence="9">
    <location>
        <begin position="500"/>
        <end position="521"/>
    </location>
</feature>
<evidence type="ECO:0000256" key="2">
    <source>
        <dbReference type="ARBA" id="ARBA00010065"/>
    </source>
</evidence>
<dbReference type="InterPro" id="IPR036526">
    <property type="entry name" value="C-N_Hydrolase_sf"/>
</dbReference>
<evidence type="ECO:0000256" key="1">
    <source>
        <dbReference type="ARBA" id="ARBA00004651"/>
    </source>
</evidence>
<reference evidence="11" key="1">
    <citation type="submission" date="2022-04" db="EMBL/GenBank/DDBJ databases">
        <title>Roseomonas acroporae sp. nov., isolated from coral Acropora digitifera.</title>
        <authorList>
            <person name="Sun H."/>
        </authorList>
    </citation>
    <scope>NUCLEOTIDE SEQUENCE</scope>
    <source>
        <strain evidence="11">NAR14</strain>
    </source>
</reference>
<evidence type="ECO:0000256" key="3">
    <source>
        <dbReference type="ARBA" id="ARBA00022475"/>
    </source>
</evidence>
<feature type="domain" description="CN hydrolase" evidence="10">
    <location>
        <begin position="238"/>
        <end position="488"/>
    </location>
</feature>
<accession>A0A9X2BSZ4</accession>
<feature type="transmembrane region" description="Helical" evidence="9">
    <location>
        <begin position="74"/>
        <end position="97"/>
    </location>
</feature>